<feature type="transmembrane region" description="Helical" evidence="7">
    <location>
        <begin position="375"/>
        <end position="392"/>
    </location>
</feature>
<dbReference type="PANTHER" id="PTHR23501:SF191">
    <property type="entry name" value="VACUOLAR BASIC AMINO ACID TRANSPORTER 4"/>
    <property type="match status" value="1"/>
</dbReference>
<dbReference type="InterPro" id="IPR011701">
    <property type="entry name" value="MFS"/>
</dbReference>
<feature type="region of interest" description="Disordered" evidence="6">
    <location>
        <begin position="1"/>
        <end position="137"/>
    </location>
</feature>
<feature type="transmembrane region" description="Helical" evidence="7">
    <location>
        <begin position="183"/>
        <end position="201"/>
    </location>
</feature>
<evidence type="ECO:0000256" key="5">
    <source>
        <dbReference type="ARBA" id="ARBA00023136"/>
    </source>
</evidence>
<feature type="compositionally biased region" description="Low complexity" evidence="6">
    <location>
        <begin position="1"/>
        <end position="23"/>
    </location>
</feature>
<dbReference type="Proteomes" id="UP000246740">
    <property type="component" value="Unassembled WGS sequence"/>
</dbReference>
<organism evidence="9 10">
    <name type="scientific">Testicularia cyperi</name>
    <dbReference type="NCBI Taxonomy" id="1882483"/>
    <lineage>
        <taxon>Eukaryota</taxon>
        <taxon>Fungi</taxon>
        <taxon>Dikarya</taxon>
        <taxon>Basidiomycota</taxon>
        <taxon>Ustilaginomycotina</taxon>
        <taxon>Ustilaginomycetes</taxon>
        <taxon>Ustilaginales</taxon>
        <taxon>Anthracoideaceae</taxon>
        <taxon>Testicularia</taxon>
    </lineage>
</organism>
<dbReference type="GO" id="GO:0012505">
    <property type="term" value="C:endomembrane system"/>
    <property type="evidence" value="ECO:0007669"/>
    <property type="project" value="UniProtKB-SubCell"/>
</dbReference>
<keyword evidence="4 7" id="KW-1133">Transmembrane helix</keyword>
<feature type="transmembrane region" description="Helical" evidence="7">
    <location>
        <begin position="547"/>
        <end position="568"/>
    </location>
</feature>
<feature type="transmembrane region" description="Helical" evidence="7">
    <location>
        <begin position="271"/>
        <end position="293"/>
    </location>
</feature>
<dbReference type="InParanoid" id="A0A317XSY2"/>
<evidence type="ECO:0000256" key="7">
    <source>
        <dbReference type="SAM" id="Phobius"/>
    </source>
</evidence>
<feature type="transmembrane region" description="Helical" evidence="7">
    <location>
        <begin position="504"/>
        <end position="526"/>
    </location>
</feature>
<feature type="transmembrane region" description="Helical" evidence="7">
    <location>
        <begin position="412"/>
        <end position="433"/>
    </location>
</feature>
<feature type="transmembrane region" description="Helical" evidence="7">
    <location>
        <begin position="445"/>
        <end position="466"/>
    </location>
</feature>
<dbReference type="InterPro" id="IPR020846">
    <property type="entry name" value="MFS_dom"/>
</dbReference>
<evidence type="ECO:0000313" key="10">
    <source>
        <dbReference type="Proteomes" id="UP000246740"/>
    </source>
</evidence>
<feature type="compositionally biased region" description="Polar residues" evidence="6">
    <location>
        <begin position="55"/>
        <end position="65"/>
    </location>
</feature>
<keyword evidence="2" id="KW-0813">Transport</keyword>
<evidence type="ECO:0000256" key="4">
    <source>
        <dbReference type="ARBA" id="ARBA00022989"/>
    </source>
</evidence>
<evidence type="ECO:0000256" key="2">
    <source>
        <dbReference type="ARBA" id="ARBA00022448"/>
    </source>
</evidence>
<feature type="transmembrane region" description="Helical" evidence="7">
    <location>
        <begin position="343"/>
        <end position="363"/>
    </location>
</feature>
<dbReference type="EMBL" id="KZ819191">
    <property type="protein sequence ID" value="PWZ01212.1"/>
    <property type="molecule type" value="Genomic_DNA"/>
</dbReference>
<feature type="compositionally biased region" description="Basic and acidic residues" evidence="6">
    <location>
        <begin position="28"/>
        <end position="40"/>
    </location>
</feature>
<gene>
    <name evidence="9" type="ORF">BCV70DRAFT_231200</name>
</gene>
<dbReference type="GO" id="GO:0022857">
    <property type="term" value="F:transmembrane transporter activity"/>
    <property type="evidence" value="ECO:0007669"/>
    <property type="project" value="InterPro"/>
</dbReference>
<name>A0A317XSY2_9BASI</name>
<feature type="compositionally biased region" description="Polar residues" evidence="6">
    <location>
        <begin position="106"/>
        <end position="124"/>
    </location>
</feature>
<evidence type="ECO:0000313" key="9">
    <source>
        <dbReference type="EMBL" id="PWZ01212.1"/>
    </source>
</evidence>
<dbReference type="PANTHER" id="PTHR23501">
    <property type="entry name" value="MAJOR FACILITATOR SUPERFAMILY"/>
    <property type="match status" value="1"/>
</dbReference>
<dbReference type="AlphaFoldDB" id="A0A317XSY2"/>
<dbReference type="InterPro" id="IPR036259">
    <property type="entry name" value="MFS_trans_sf"/>
</dbReference>
<dbReference type="Gene3D" id="1.20.1720.10">
    <property type="entry name" value="Multidrug resistance protein D"/>
    <property type="match status" value="1"/>
</dbReference>
<feature type="transmembrane region" description="Helical" evidence="7">
    <location>
        <begin position="478"/>
        <end position="498"/>
    </location>
</feature>
<feature type="transmembrane region" description="Helical" evidence="7">
    <location>
        <begin position="213"/>
        <end position="232"/>
    </location>
</feature>
<dbReference type="SUPFAM" id="SSF103473">
    <property type="entry name" value="MFS general substrate transporter"/>
    <property type="match status" value="1"/>
</dbReference>
<evidence type="ECO:0000256" key="3">
    <source>
        <dbReference type="ARBA" id="ARBA00022692"/>
    </source>
</evidence>
<reference evidence="9 10" key="1">
    <citation type="journal article" date="2018" name="Mol. Biol. Evol.">
        <title>Broad Genomic Sampling Reveals a Smut Pathogenic Ancestry of the Fungal Clade Ustilaginomycotina.</title>
        <authorList>
            <person name="Kijpornyongpan T."/>
            <person name="Mondo S.J."/>
            <person name="Barry K."/>
            <person name="Sandor L."/>
            <person name="Lee J."/>
            <person name="Lipzen A."/>
            <person name="Pangilinan J."/>
            <person name="LaButti K."/>
            <person name="Hainaut M."/>
            <person name="Henrissat B."/>
            <person name="Grigoriev I.V."/>
            <person name="Spatafora J.W."/>
            <person name="Aime M.C."/>
        </authorList>
    </citation>
    <scope>NUCLEOTIDE SEQUENCE [LARGE SCALE GENOMIC DNA]</scope>
    <source>
        <strain evidence="9 10">MCA 3645</strain>
    </source>
</reference>
<dbReference type="STRING" id="1882483.A0A317XSY2"/>
<dbReference type="OrthoDB" id="10021397at2759"/>
<feature type="transmembrane region" description="Helical" evidence="7">
    <location>
        <begin position="616"/>
        <end position="635"/>
    </location>
</feature>
<accession>A0A317XSY2</accession>
<keyword evidence="10" id="KW-1185">Reference proteome</keyword>
<keyword evidence="3 7" id="KW-0812">Transmembrane</keyword>
<dbReference type="GO" id="GO:0005886">
    <property type="term" value="C:plasma membrane"/>
    <property type="evidence" value="ECO:0007669"/>
    <property type="project" value="TreeGrafter"/>
</dbReference>
<feature type="transmembrane region" description="Helical" evidence="7">
    <location>
        <begin position="147"/>
        <end position="171"/>
    </location>
</feature>
<evidence type="ECO:0000256" key="6">
    <source>
        <dbReference type="SAM" id="MobiDB-lite"/>
    </source>
</evidence>
<comment type="subcellular location">
    <subcellularLocation>
        <location evidence="1">Endomembrane system</location>
        <topology evidence="1">Multi-pass membrane protein</topology>
    </subcellularLocation>
</comment>
<proteinExistence type="predicted"/>
<evidence type="ECO:0000259" key="8">
    <source>
        <dbReference type="PROSITE" id="PS50850"/>
    </source>
</evidence>
<dbReference type="PRINTS" id="PR01036">
    <property type="entry name" value="TCRTETB"/>
</dbReference>
<dbReference type="CDD" id="cd17502">
    <property type="entry name" value="MFS_Azr1_MDR_like"/>
    <property type="match status" value="1"/>
</dbReference>
<protein>
    <submittedName>
        <fullName evidence="9">MFS general substrate transporter</fullName>
    </submittedName>
</protein>
<evidence type="ECO:0000256" key="1">
    <source>
        <dbReference type="ARBA" id="ARBA00004127"/>
    </source>
</evidence>
<keyword evidence="5 7" id="KW-0472">Membrane</keyword>
<feature type="transmembrane region" description="Helical" evidence="7">
    <location>
        <begin position="305"/>
        <end position="323"/>
    </location>
</feature>
<dbReference type="Pfam" id="PF07690">
    <property type="entry name" value="MFS_1"/>
    <property type="match status" value="1"/>
</dbReference>
<dbReference type="PROSITE" id="PS50850">
    <property type="entry name" value="MFS"/>
    <property type="match status" value="1"/>
</dbReference>
<feature type="domain" description="Major facilitator superfamily (MFS) profile" evidence="8">
    <location>
        <begin position="149"/>
        <end position="640"/>
    </location>
</feature>
<sequence length="678" mass="72859">MSSASPSWTSSTLRSSPSSTLSLGHASNADKAEDAAKDPEYPDDGTGLSEERSSPRLSKTHSQQIGIYPSEPPQACAIKTPPPAHIDLEGSPKQAETPMHDVREYSSMTTQTTPSKESLEQVTEQSDESTPPPAPQHGRLLPIGKFLVVYACMSLAVLLTSLDQTVVASILPSISNKFGHAQAPWVGTAYLLAQTTFSPLYGKMSDVFGRKALFLTAMLFFLSGVAMCGSASTITTLIVGRGISGIGGAGLFTMVHICISDIVTLRKRGTYHGILSAINGAGAAIGPTVGGIFATQGAEGWRWAFYFQLPIGAVAGLATLLFLPKIGKADRRLLTAKVKALDYVGMLLFVGGNLMVLLSLNLVKPPTKPFVSPHILSIFFAGLAILALFFVWEARYAQEPIVPVAIFKRVSVDLVFVLNMSFGYVFFATLFYVPEFFQVVEGQNALKASISLLPVVIGSIFFSWLTGLLASCTGRYKWSLVVSALLQTVGSILLYYIFRPHMSQALGIVTMTILGVSFGCHMQCSLVACQSATTQDEVAMATSVRNFFRNTGGVLGLAISGCVLHASLPTNLDASLSRYLPVEMLVDVAEKPLLINTLPHPFTTPASEAYVKSLNIVFLIFVPLSAVALLSALVLPEYRLERDQDGKPVRRGLHRYNPASLLVRSRGQPQASEALEKA</sequence>
<feature type="transmembrane region" description="Helical" evidence="7">
    <location>
        <begin position="238"/>
        <end position="259"/>
    </location>
</feature>
<dbReference type="Gene3D" id="1.20.1250.20">
    <property type="entry name" value="MFS general substrate transporter like domains"/>
    <property type="match status" value="1"/>
</dbReference>